<proteinExistence type="predicted"/>
<evidence type="ECO:0000259" key="8">
    <source>
        <dbReference type="PROSITE" id="PS50110"/>
    </source>
</evidence>
<feature type="domain" description="Response regulatory" evidence="8">
    <location>
        <begin position="15"/>
        <end position="135"/>
    </location>
</feature>
<dbReference type="PANTHER" id="PTHR48111:SF1">
    <property type="entry name" value="TWO-COMPONENT RESPONSE REGULATOR ORR33"/>
    <property type="match status" value="1"/>
</dbReference>
<dbReference type="AlphaFoldDB" id="A0AA96DJQ5"/>
<evidence type="ECO:0000256" key="4">
    <source>
        <dbReference type="ARBA" id="ARBA00023125"/>
    </source>
</evidence>
<feature type="modified residue" description="4-aspartylphosphate" evidence="6">
    <location>
        <position position="70"/>
    </location>
</feature>
<protein>
    <submittedName>
        <fullName evidence="10">Response regulator transcription factor</fullName>
    </submittedName>
</protein>
<evidence type="ECO:0000256" key="2">
    <source>
        <dbReference type="ARBA" id="ARBA00023012"/>
    </source>
</evidence>
<name>A0AA96DJQ5_9BACT</name>
<dbReference type="Pfam" id="PF00072">
    <property type="entry name" value="Response_reg"/>
    <property type="match status" value="1"/>
</dbReference>
<organism evidence="10">
    <name type="scientific">Arcobacter sp. AZ-2023</name>
    <dbReference type="NCBI Taxonomy" id="3074453"/>
    <lineage>
        <taxon>Bacteria</taxon>
        <taxon>Pseudomonadati</taxon>
        <taxon>Campylobacterota</taxon>
        <taxon>Epsilonproteobacteria</taxon>
        <taxon>Campylobacterales</taxon>
        <taxon>Arcobacteraceae</taxon>
        <taxon>Arcobacter</taxon>
    </lineage>
</organism>
<dbReference type="GO" id="GO:0000976">
    <property type="term" value="F:transcription cis-regulatory region binding"/>
    <property type="evidence" value="ECO:0007669"/>
    <property type="project" value="TreeGrafter"/>
</dbReference>
<dbReference type="SMART" id="SM00862">
    <property type="entry name" value="Trans_reg_C"/>
    <property type="match status" value="1"/>
</dbReference>
<dbReference type="GO" id="GO:0000156">
    <property type="term" value="F:phosphorelay response regulator activity"/>
    <property type="evidence" value="ECO:0007669"/>
    <property type="project" value="TreeGrafter"/>
</dbReference>
<feature type="DNA-binding region" description="OmpR/PhoB-type" evidence="7">
    <location>
        <begin position="150"/>
        <end position="247"/>
    </location>
</feature>
<dbReference type="SMART" id="SM00448">
    <property type="entry name" value="REC"/>
    <property type="match status" value="1"/>
</dbReference>
<evidence type="ECO:0000256" key="6">
    <source>
        <dbReference type="PROSITE-ProRule" id="PRU00169"/>
    </source>
</evidence>
<evidence type="ECO:0000313" key="10">
    <source>
        <dbReference type="EMBL" id="WNL29527.1"/>
    </source>
</evidence>
<evidence type="ECO:0000256" key="1">
    <source>
        <dbReference type="ARBA" id="ARBA00022553"/>
    </source>
</evidence>
<dbReference type="Pfam" id="PF00486">
    <property type="entry name" value="Trans_reg_C"/>
    <property type="match status" value="1"/>
</dbReference>
<keyword evidence="1 6" id="KW-0597">Phosphoprotein</keyword>
<accession>A0AA96DJQ5</accession>
<dbReference type="GO" id="GO:0005829">
    <property type="term" value="C:cytosol"/>
    <property type="evidence" value="ECO:0007669"/>
    <property type="project" value="TreeGrafter"/>
</dbReference>
<dbReference type="InterPro" id="IPR001867">
    <property type="entry name" value="OmpR/PhoB-type_DNA-bd"/>
</dbReference>
<evidence type="ECO:0000256" key="7">
    <source>
        <dbReference type="PROSITE-ProRule" id="PRU01091"/>
    </source>
</evidence>
<dbReference type="PROSITE" id="PS50110">
    <property type="entry name" value="RESPONSE_REGULATORY"/>
    <property type="match status" value="1"/>
</dbReference>
<dbReference type="PANTHER" id="PTHR48111">
    <property type="entry name" value="REGULATOR OF RPOS"/>
    <property type="match status" value="1"/>
</dbReference>
<dbReference type="GO" id="GO:0006355">
    <property type="term" value="P:regulation of DNA-templated transcription"/>
    <property type="evidence" value="ECO:0007669"/>
    <property type="project" value="InterPro"/>
</dbReference>
<dbReference type="CDD" id="cd00383">
    <property type="entry name" value="trans_reg_C"/>
    <property type="match status" value="1"/>
</dbReference>
<evidence type="ECO:0000259" key="9">
    <source>
        <dbReference type="PROSITE" id="PS51755"/>
    </source>
</evidence>
<reference evidence="10" key="1">
    <citation type="submission" date="2023-09" db="EMBL/GenBank/DDBJ databases">
        <title>Arcobacter tbilisiensis sp. nov. isolated from chicken meat in Tbilisi, Georgia.</title>
        <authorList>
            <person name="Matthias R."/>
            <person name="Zautner A.E."/>
        </authorList>
    </citation>
    <scope>NUCLEOTIDE SEQUENCE</scope>
    <source>
        <strain evidence="10">LEO 52</strain>
    </source>
</reference>
<dbReference type="InterPro" id="IPR011006">
    <property type="entry name" value="CheY-like_superfamily"/>
</dbReference>
<dbReference type="Gene3D" id="1.10.10.10">
    <property type="entry name" value="Winged helix-like DNA-binding domain superfamily/Winged helix DNA-binding domain"/>
    <property type="match status" value="1"/>
</dbReference>
<keyword evidence="3" id="KW-0805">Transcription regulation</keyword>
<dbReference type="InterPro" id="IPR039420">
    <property type="entry name" value="WalR-like"/>
</dbReference>
<evidence type="ECO:0000256" key="3">
    <source>
        <dbReference type="ARBA" id="ARBA00023015"/>
    </source>
</evidence>
<dbReference type="InterPro" id="IPR036388">
    <property type="entry name" value="WH-like_DNA-bd_sf"/>
</dbReference>
<dbReference type="Gene3D" id="3.40.50.2300">
    <property type="match status" value="1"/>
</dbReference>
<gene>
    <name evidence="10" type="ORF">RMQ68_09175</name>
</gene>
<sequence length="249" mass="29599">MFDYVLLRKYCKDISVLFVEDDENILKEMHLLLKDLFDFVDVAKNGEEAFLKYTNYYKENKKNYDLLITDILMPIVNGIELIKSVYSINKKQLVMVLSAHSEKEYLVELINIGICKFILKPIDYETFLDDIFNISKTIYEKSQVSNVKNSNRIYLNDELYWDKYTKQLFLNNSVVKLTKKEFILIELLILNGNTIYSNDRIINYLWEDYSDFDIQIINLKNIISRLRKKIPSLNIQNNYGFGYSLEILH</sequence>
<dbReference type="EMBL" id="CP134854">
    <property type="protein sequence ID" value="WNL29527.1"/>
    <property type="molecule type" value="Genomic_DNA"/>
</dbReference>
<dbReference type="PROSITE" id="PS51755">
    <property type="entry name" value="OMPR_PHOB"/>
    <property type="match status" value="1"/>
</dbReference>
<dbReference type="SUPFAM" id="SSF52172">
    <property type="entry name" value="CheY-like"/>
    <property type="match status" value="1"/>
</dbReference>
<keyword evidence="4 7" id="KW-0238">DNA-binding</keyword>
<feature type="domain" description="OmpR/PhoB-type" evidence="9">
    <location>
        <begin position="150"/>
        <end position="247"/>
    </location>
</feature>
<keyword evidence="2" id="KW-0902">Two-component regulatory system</keyword>
<dbReference type="InterPro" id="IPR001789">
    <property type="entry name" value="Sig_transdc_resp-reg_receiver"/>
</dbReference>
<keyword evidence="5" id="KW-0804">Transcription</keyword>
<dbReference type="GO" id="GO:0032993">
    <property type="term" value="C:protein-DNA complex"/>
    <property type="evidence" value="ECO:0007669"/>
    <property type="project" value="TreeGrafter"/>
</dbReference>
<evidence type="ECO:0000256" key="5">
    <source>
        <dbReference type="ARBA" id="ARBA00023163"/>
    </source>
</evidence>